<feature type="domain" description="HTH araC/xylS-type" evidence="4">
    <location>
        <begin position="175"/>
        <end position="273"/>
    </location>
</feature>
<keyword evidence="1" id="KW-0805">Transcription regulation</keyword>
<gene>
    <name evidence="5" type="primary">soxS</name>
    <name evidence="5" type="ORF">FLACOL_01980</name>
</gene>
<accession>A0A2N9PC85</accession>
<dbReference type="PRINTS" id="PR00032">
    <property type="entry name" value="HTHARAC"/>
</dbReference>
<dbReference type="AlphaFoldDB" id="A0A2N9PC85"/>
<dbReference type="PROSITE" id="PS00041">
    <property type="entry name" value="HTH_ARAC_FAMILY_1"/>
    <property type="match status" value="1"/>
</dbReference>
<dbReference type="GO" id="GO:0043565">
    <property type="term" value="F:sequence-specific DNA binding"/>
    <property type="evidence" value="ECO:0007669"/>
    <property type="project" value="InterPro"/>
</dbReference>
<evidence type="ECO:0000256" key="3">
    <source>
        <dbReference type="ARBA" id="ARBA00023163"/>
    </source>
</evidence>
<dbReference type="PANTHER" id="PTHR43280:SF32">
    <property type="entry name" value="TRANSCRIPTIONAL REGULATORY PROTEIN"/>
    <property type="match status" value="1"/>
</dbReference>
<dbReference type="Gene3D" id="1.10.10.60">
    <property type="entry name" value="Homeodomain-like"/>
    <property type="match status" value="1"/>
</dbReference>
<proteinExistence type="predicted"/>
<dbReference type="SMART" id="SM00342">
    <property type="entry name" value="HTH_ARAC"/>
    <property type="match status" value="1"/>
</dbReference>
<sequence>MIYSGLNNEYIELINLHAGSLLTLDNTLSYPLLFIWIKSDQADFSYEGNTLNLANNTILCLTSFHKIEIDHLEAARVIKFNREFYCVKDHDSEVSCKGLLFYGANQLPYFQIPEDEIDKFETLWQMFLIEMQSKDSLQLEMLQMMLKRFIILCTRIYKLQQNLFKLETKEIDIVREFHFLVEQHFKQKHTVKEYASLLNKSAKTLANIFSQVSKKSPLQIIHERKLLEAKRMLRYTDKAVKEIAYELGFEDIQSFSRFFKKSEKISPSEFKNSLLGNIANSSGTKT</sequence>
<evidence type="ECO:0000256" key="1">
    <source>
        <dbReference type="ARBA" id="ARBA00023015"/>
    </source>
</evidence>
<organism evidence="5 6">
    <name type="scientific">Flavobacterium columnare</name>
    <dbReference type="NCBI Taxonomy" id="996"/>
    <lineage>
        <taxon>Bacteria</taxon>
        <taxon>Pseudomonadati</taxon>
        <taxon>Bacteroidota</taxon>
        <taxon>Flavobacteriia</taxon>
        <taxon>Flavobacteriales</taxon>
        <taxon>Flavobacteriaceae</taxon>
        <taxon>Flavobacterium</taxon>
    </lineage>
</organism>
<dbReference type="InterPro" id="IPR009057">
    <property type="entry name" value="Homeodomain-like_sf"/>
</dbReference>
<dbReference type="InterPro" id="IPR018060">
    <property type="entry name" value="HTH_AraC"/>
</dbReference>
<dbReference type="InterPro" id="IPR020449">
    <property type="entry name" value="Tscrpt_reg_AraC-type_HTH"/>
</dbReference>
<evidence type="ECO:0000313" key="5">
    <source>
        <dbReference type="EMBL" id="SPE77966.1"/>
    </source>
</evidence>
<dbReference type="EMBL" id="OLKH01000108">
    <property type="protein sequence ID" value="SPE77966.1"/>
    <property type="molecule type" value="Genomic_DNA"/>
</dbReference>
<evidence type="ECO:0000256" key="2">
    <source>
        <dbReference type="ARBA" id="ARBA00023125"/>
    </source>
</evidence>
<dbReference type="PROSITE" id="PS01124">
    <property type="entry name" value="HTH_ARAC_FAMILY_2"/>
    <property type="match status" value="1"/>
</dbReference>
<dbReference type="GO" id="GO:0003700">
    <property type="term" value="F:DNA-binding transcription factor activity"/>
    <property type="evidence" value="ECO:0007669"/>
    <property type="project" value="InterPro"/>
</dbReference>
<dbReference type="Pfam" id="PF12833">
    <property type="entry name" value="HTH_18"/>
    <property type="match status" value="1"/>
</dbReference>
<keyword evidence="3" id="KW-0804">Transcription</keyword>
<dbReference type="InterPro" id="IPR018062">
    <property type="entry name" value="HTH_AraC-typ_CS"/>
</dbReference>
<dbReference type="RefSeq" id="WP_105196552.1">
    <property type="nucleotide sequence ID" value="NZ_OLKH01000108.1"/>
</dbReference>
<dbReference type="SUPFAM" id="SSF46689">
    <property type="entry name" value="Homeodomain-like"/>
    <property type="match status" value="1"/>
</dbReference>
<dbReference type="PANTHER" id="PTHR43280">
    <property type="entry name" value="ARAC-FAMILY TRANSCRIPTIONAL REGULATOR"/>
    <property type="match status" value="1"/>
</dbReference>
<evidence type="ECO:0000259" key="4">
    <source>
        <dbReference type="PROSITE" id="PS01124"/>
    </source>
</evidence>
<name>A0A2N9PC85_9FLAO</name>
<reference evidence="5 6" key="1">
    <citation type="submission" date="2018-02" db="EMBL/GenBank/DDBJ databases">
        <authorList>
            <person name="Cohen D.B."/>
            <person name="Kent A.D."/>
        </authorList>
    </citation>
    <scope>NUCLEOTIDE SEQUENCE [LARGE SCALE GENOMIC DNA]</scope>
    <source>
        <strain evidence="5">CIP109753</strain>
    </source>
</reference>
<protein>
    <submittedName>
        <fullName evidence="5">Regulatory protein SoxS</fullName>
    </submittedName>
</protein>
<keyword evidence="2" id="KW-0238">DNA-binding</keyword>
<dbReference type="Proteomes" id="UP000238180">
    <property type="component" value="Unassembled WGS sequence"/>
</dbReference>
<evidence type="ECO:0000313" key="6">
    <source>
        <dbReference type="Proteomes" id="UP000238180"/>
    </source>
</evidence>